<accession>A0A844LZW2</accession>
<dbReference type="OrthoDB" id="8537427at2"/>
<name>A0A844LZW2_9GAMM</name>
<dbReference type="SUPFAM" id="SSF52833">
    <property type="entry name" value="Thioredoxin-like"/>
    <property type="match status" value="1"/>
</dbReference>
<evidence type="ECO:0000313" key="1">
    <source>
        <dbReference type="EMBL" id="MUG32212.1"/>
    </source>
</evidence>
<dbReference type="Pfam" id="PF05768">
    <property type="entry name" value="Glrx-like"/>
    <property type="match status" value="1"/>
</dbReference>
<sequence>MTHDRITILTQINLTRHKIAQQIHTVTLSTNDSNAKLPDVQPLDGQAWWLLGTSGCHLCDVAEETLRLFSSVSPVKVQKVDIADLDEALMQEFATIIPVILTPTHQLKYPFSVVDLQTLI</sequence>
<reference evidence="1 2" key="1">
    <citation type="journal article" date="2019" name="PLoS ONE">
        <title>Pup mortality in New Zealand sea lions (Phocarctos hookeri) at Enderby Island, Auckland Islands, 2013-18.</title>
        <authorList>
            <person name="Michael S.A."/>
            <person name="Hayman D.T.S."/>
            <person name="Gray R."/>
            <person name="Zhang J."/>
            <person name="Rogers L."/>
            <person name="Roe W.D."/>
        </authorList>
    </citation>
    <scope>NUCLEOTIDE SEQUENCE [LARGE SCALE GENOMIC DNA]</scope>
    <source>
        <strain evidence="1 2">SM868</strain>
    </source>
</reference>
<proteinExistence type="predicted"/>
<protein>
    <submittedName>
        <fullName evidence="1">Thioredoxin family protein</fullName>
    </submittedName>
</protein>
<organism evidence="1 2">
    <name type="scientific">Psychrobacter sanguinis</name>
    <dbReference type="NCBI Taxonomy" id="861445"/>
    <lineage>
        <taxon>Bacteria</taxon>
        <taxon>Pseudomonadati</taxon>
        <taxon>Pseudomonadota</taxon>
        <taxon>Gammaproteobacteria</taxon>
        <taxon>Moraxellales</taxon>
        <taxon>Moraxellaceae</taxon>
        <taxon>Psychrobacter</taxon>
    </lineage>
</organism>
<dbReference type="Proteomes" id="UP000442109">
    <property type="component" value="Unassembled WGS sequence"/>
</dbReference>
<dbReference type="InterPro" id="IPR036249">
    <property type="entry name" value="Thioredoxin-like_sf"/>
</dbReference>
<dbReference type="EMBL" id="WFKQ01000003">
    <property type="protein sequence ID" value="MUG32212.1"/>
    <property type="molecule type" value="Genomic_DNA"/>
</dbReference>
<evidence type="ECO:0000313" key="2">
    <source>
        <dbReference type="Proteomes" id="UP000442109"/>
    </source>
</evidence>
<dbReference type="InterPro" id="IPR008554">
    <property type="entry name" value="Glutaredoxin-like"/>
</dbReference>
<gene>
    <name evidence="1" type="ORF">GB996_05335</name>
</gene>
<comment type="caution">
    <text evidence="1">The sequence shown here is derived from an EMBL/GenBank/DDBJ whole genome shotgun (WGS) entry which is preliminary data.</text>
</comment>
<dbReference type="AlphaFoldDB" id="A0A844LZW2"/>
<dbReference type="Gene3D" id="3.40.30.10">
    <property type="entry name" value="Glutaredoxin"/>
    <property type="match status" value="1"/>
</dbReference>
<keyword evidence="2" id="KW-1185">Reference proteome</keyword>